<protein>
    <submittedName>
        <fullName evidence="4">DinB family protein</fullName>
    </submittedName>
</protein>
<dbReference type="STRING" id="661478.OP10G_3576"/>
<dbReference type="GO" id="GO:0046872">
    <property type="term" value="F:metal ion binding"/>
    <property type="evidence" value="ECO:0007669"/>
    <property type="project" value="UniProtKB-KW"/>
</dbReference>
<proteinExistence type="inferred from homology"/>
<keyword evidence="2 3" id="KW-0479">Metal-binding</keyword>
<evidence type="ECO:0000313" key="5">
    <source>
        <dbReference type="Proteomes" id="UP000027982"/>
    </source>
</evidence>
<organism evidence="4 5">
    <name type="scientific">Fimbriimonas ginsengisoli Gsoil 348</name>
    <dbReference type="NCBI Taxonomy" id="661478"/>
    <lineage>
        <taxon>Bacteria</taxon>
        <taxon>Bacillati</taxon>
        <taxon>Armatimonadota</taxon>
        <taxon>Fimbriimonadia</taxon>
        <taxon>Fimbriimonadales</taxon>
        <taxon>Fimbriimonadaceae</taxon>
        <taxon>Fimbriimonas</taxon>
    </lineage>
</organism>
<dbReference type="eggNOG" id="COG2318">
    <property type="taxonomic scope" value="Bacteria"/>
</dbReference>
<sequence length="166" mass="19017">MRDSLIEGFQYDLWANRQWVDMLKRVEPNIIAPAALVRVAIAGPWPDFPTNHPLSRAGEVFAHLLWAQRIWLERVGTSVAPEKADGYKWVEALHQGWVDELQSRDPEERIAYRNSSGRPFERSLAEIARHVVNHGTYHRGQLREIIGAVRPTGLPNTDLIGFFAER</sequence>
<dbReference type="Proteomes" id="UP000027982">
    <property type="component" value="Chromosome"/>
</dbReference>
<gene>
    <name evidence="4" type="ORF">OP10G_3576</name>
</gene>
<evidence type="ECO:0000313" key="4">
    <source>
        <dbReference type="EMBL" id="AIE86944.1"/>
    </source>
</evidence>
<dbReference type="EMBL" id="CP007139">
    <property type="protein sequence ID" value="AIE86944.1"/>
    <property type="molecule type" value="Genomic_DNA"/>
</dbReference>
<dbReference type="InterPro" id="IPR007837">
    <property type="entry name" value="DinB"/>
</dbReference>
<accession>A0A068NYG1</accession>
<dbReference type="AlphaFoldDB" id="A0A068NYG1"/>
<dbReference type="HOGENOM" id="CLU_101283_0_0_0"/>
<evidence type="ECO:0000256" key="2">
    <source>
        <dbReference type="ARBA" id="ARBA00022723"/>
    </source>
</evidence>
<keyword evidence="5" id="KW-1185">Reference proteome</keyword>
<comment type="similarity">
    <text evidence="1">Belongs to the DinB family.</text>
</comment>
<dbReference type="Gene3D" id="1.20.120.450">
    <property type="entry name" value="dinb family like domain"/>
    <property type="match status" value="1"/>
</dbReference>
<dbReference type="InterPro" id="IPR034660">
    <property type="entry name" value="DinB/YfiT-like"/>
</dbReference>
<feature type="binding site" evidence="3">
    <location>
        <position position="138"/>
    </location>
    <ligand>
        <name>a divalent metal cation</name>
        <dbReference type="ChEBI" id="CHEBI:60240"/>
    </ligand>
</feature>
<evidence type="ECO:0000256" key="1">
    <source>
        <dbReference type="ARBA" id="ARBA00008635"/>
    </source>
</evidence>
<dbReference type="RefSeq" id="WP_052547818.1">
    <property type="nucleotide sequence ID" value="NZ_CP007139.1"/>
</dbReference>
<dbReference type="SUPFAM" id="SSF109854">
    <property type="entry name" value="DinB/YfiT-like putative metalloenzymes"/>
    <property type="match status" value="1"/>
</dbReference>
<evidence type="ECO:0000256" key="3">
    <source>
        <dbReference type="PIRSR" id="PIRSR607837-1"/>
    </source>
</evidence>
<dbReference type="KEGG" id="fgi:OP10G_3576"/>
<name>A0A068NYG1_FIMGI</name>
<dbReference type="Pfam" id="PF05163">
    <property type="entry name" value="DinB"/>
    <property type="match status" value="1"/>
</dbReference>
<dbReference type="OrthoDB" id="9811413at2"/>
<feature type="binding site" evidence="3">
    <location>
        <position position="134"/>
    </location>
    <ligand>
        <name>a divalent metal cation</name>
        <dbReference type="ChEBI" id="CHEBI:60240"/>
    </ligand>
</feature>
<reference evidence="4 5" key="1">
    <citation type="journal article" date="2014" name="PLoS ONE">
        <title>The first complete genome sequence of the class fimbriimonadia in the phylum armatimonadetes.</title>
        <authorList>
            <person name="Hu Z.Y."/>
            <person name="Wang Y.Z."/>
            <person name="Im W.T."/>
            <person name="Wang S.Y."/>
            <person name="Zhao G.P."/>
            <person name="Zheng H.J."/>
            <person name="Quan Z.X."/>
        </authorList>
    </citation>
    <scope>NUCLEOTIDE SEQUENCE [LARGE SCALE GENOMIC DNA]</scope>
    <source>
        <strain evidence="4">Gsoil 348</strain>
    </source>
</reference>